<dbReference type="Gene3D" id="1.20.1250.20">
    <property type="entry name" value="MFS general substrate transporter like domains"/>
    <property type="match status" value="1"/>
</dbReference>
<feature type="region of interest" description="Disordered" evidence="8">
    <location>
        <begin position="18"/>
        <end position="40"/>
    </location>
</feature>
<sequence>MNPSDTAEVAEIAKSAAFAHDARSEEKKQDRISTELRQTTSPEIEVVRETTEKGGFSSSAAYEDDAALQKDFPTPDELRTLRRVSGKIPWTAYTVAFVELCERFSYYGTTAVFVNFIQRPLPAGSSAGATHGRDNLVPGALGMGQQASTGLTLFNSFWSYIMPLMGAYMADQYWGRFRTIMFSIGVALLGHTILVISAIPPVIQNPHGAIACFSIGLVIMGVGTGGFKSNISPLIAEQYRESRPYIKTLPSGERVIVDHAATVARIYLYFYMMINIGSILGQVSMVYAERYVGFWLSYLLPTIMFTFCPTVLFLCRNKYYLVKPTGSVYLQAFRLWKLAMAGRWSLNPAKMFTKNPTPFWDSVKPSALGASRPQWMTFDDEWVDEVARGLKACKVFLWYPLYCTVNSPRSLFAGYANKSGLAYNQMLNNLTSQAATMRLGGVPNDIINNLNPLSLIIFIPIMDQLVYPFLRRVGIQFTPLKRITAGFIAAGLSMIAATVTQYYIYQKGECGKEANYCLDEYNSHSPISVWVQALVYILGGISEIFASVTSLEYAFTKAPRNMRSLVQAVALFMNAFSSAIGQALVGLSNDPLLVWNYAVVAILAFVGAAGFWLTNYKLDRQEDELNHLPQSHYEGRPEGHADEEQR</sequence>
<dbReference type="GO" id="GO:0005886">
    <property type="term" value="C:plasma membrane"/>
    <property type="evidence" value="ECO:0007669"/>
    <property type="project" value="UniProtKB-ARBA"/>
</dbReference>
<evidence type="ECO:0000256" key="4">
    <source>
        <dbReference type="ARBA" id="ARBA00022692"/>
    </source>
</evidence>
<feature type="transmembrane region" description="Helical" evidence="9">
    <location>
        <begin position="482"/>
        <end position="504"/>
    </location>
</feature>
<evidence type="ECO:0000256" key="6">
    <source>
        <dbReference type="ARBA" id="ARBA00023136"/>
    </source>
</evidence>
<dbReference type="Proteomes" id="UP000184499">
    <property type="component" value="Unassembled WGS sequence"/>
</dbReference>
<name>A0A1L9U2S7_ASPBC</name>
<dbReference type="PANTHER" id="PTHR11654">
    <property type="entry name" value="OLIGOPEPTIDE TRANSPORTER-RELATED"/>
    <property type="match status" value="1"/>
</dbReference>
<evidence type="ECO:0000256" key="9">
    <source>
        <dbReference type="SAM" id="Phobius"/>
    </source>
</evidence>
<feature type="compositionally biased region" description="Basic and acidic residues" evidence="8">
    <location>
        <begin position="633"/>
        <end position="646"/>
    </location>
</feature>
<feature type="transmembrane region" description="Helical" evidence="9">
    <location>
        <begin position="529"/>
        <end position="553"/>
    </location>
</feature>
<dbReference type="EMBL" id="KV878703">
    <property type="protein sequence ID" value="OJJ65981.1"/>
    <property type="molecule type" value="Genomic_DNA"/>
</dbReference>
<keyword evidence="5 9" id="KW-1133">Transmembrane helix</keyword>
<dbReference type="AlphaFoldDB" id="A0A1L9U2S7"/>
<feature type="transmembrane region" description="Helical" evidence="9">
    <location>
        <begin position="294"/>
        <end position="315"/>
    </location>
</feature>
<reference evidence="11" key="1">
    <citation type="journal article" date="2017" name="Genome Biol.">
        <title>Comparative genomics reveals high biological diversity and specific adaptations in the industrially and medically important fungal genus Aspergillus.</title>
        <authorList>
            <person name="de Vries R.P."/>
            <person name="Riley R."/>
            <person name="Wiebenga A."/>
            <person name="Aguilar-Osorio G."/>
            <person name="Amillis S."/>
            <person name="Uchima C.A."/>
            <person name="Anderluh G."/>
            <person name="Asadollahi M."/>
            <person name="Askin M."/>
            <person name="Barry K."/>
            <person name="Battaglia E."/>
            <person name="Bayram O."/>
            <person name="Benocci T."/>
            <person name="Braus-Stromeyer S.A."/>
            <person name="Caldana C."/>
            <person name="Canovas D."/>
            <person name="Cerqueira G.C."/>
            <person name="Chen F."/>
            <person name="Chen W."/>
            <person name="Choi C."/>
            <person name="Clum A."/>
            <person name="Dos Santos R.A."/>
            <person name="Damasio A.R."/>
            <person name="Diallinas G."/>
            <person name="Emri T."/>
            <person name="Fekete E."/>
            <person name="Flipphi M."/>
            <person name="Freyberg S."/>
            <person name="Gallo A."/>
            <person name="Gournas C."/>
            <person name="Habgood R."/>
            <person name="Hainaut M."/>
            <person name="Harispe M.L."/>
            <person name="Henrissat B."/>
            <person name="Hilden K.S."/>
            <person name="Hope R."/>
            <person name="Hossain A."/>
            <person name="Karabika E."/>
            <person name="Karaffa L."/>
            <person name="Karanyi Z."/>
            <person name="Krasevec N."/>
            <person name="Kuo A."/>
            <person name="Kusch H."/>
            <person name="LaButti K."/>
            <person name="Lagendijk E.L."/>
            <person name="Lapidus A."/>
            <person name="Levasseur A."/>
            <person name="Lindquist E."/>
            <person name="Lipzen A."/>
            <person name="Logrieco A.F."/>
            <person name="MacCabe A."/>
            <person name="Maekelae M.R."/>
            <person name="Malavazi I."/>
            <person name="Melin P."/>
            <person name="Meyer V."/>
            <person name="Mielnichuk N."/>
            <person name="Miskei M."/>
            <person name="Molnar A.P."/>
            <person name="Mule G."/>
            <person name="Ngan C.Y."/>
            <person name="Orejas M."/>
            <person name="Orosz E."/>
            <person name="Ouedraogo J.P."/>
            <person name="Overkamp K.M."/>
            <person name="Park H.-S."/>
            <person name="Perrone G."/>
            <person name="Piumi F."/>
            <person name="Punt P.J."/>
            <person name="Ram A.F."/>
            <person name="Ramon A."/>
            <person name="Rauscher S."/>
            <person name="Record E."/>
            <person name="Riano-Pachon D.M."/>
            <person name="Robert V."/>
            <person name="Roehrig J."/>
            <person name="Ruller R."/>
            <person name="Salamov A."/>
            <person name="Salih N.S."/>
            <person name="Samson R.A."/>
            <person name="Sandor E."/>
            <person name="Sanguinetti M."/>
            <person name="Schuetze T."/>
            <person name="Sepcic K."/>
            <person name="Shelest E."/>
            <person name="Sherlock G."/>
            <person name="Sophianopoulou V."/>
            <person name="Squina F.M."/>
            <person name="Sun H."/>
            <person name="Susca A."/>
            <person name="Todd R.B."/>
            <person name="Tsang A."/>
            <person name="Unkles S.E."/>
            <person name="van de Wiele N."/>
            <person name="van Rossen-Uffink D."/>
            <person name="Oliveira J.V."/>
            <person name="Vesth T.C."/>
            <person name="Visser J."/>
            <person name="Yu J.-H."/>
            <person name="Zhou M."/>
            <person name="Andersen M.R."/>
            <person name="Archer D.B."/>
            <person name="Baker S.E."/>
            <person name="Benoit I."/>
            <person name="Brakhage A.A."/>
            <person name="Braus G.H."/>
            <person name="Fischer R."/>
            <person name="Frisvad J.C."/>
            <person name="Goldman G.H."/>
            <person name="Houbraken J."/>
            <person name="Oakley B."/>
            <person name="Pocsi I."/>
            <person name="Scazzocchio C."/>
            <person name="Seiboth B."/>
            <person name="vanKuyk P.A."/>
            <person name="Wortman J."/>
            <person name="Dyer P.S."/>
            <person name="Grigoriev I.V."/>
        </authorList>
    </citation>
    <scope>NUCLEOTIDE SEQUENCE [LARGE SCALE GENOMIC DNA]</scope>
    <source>
        <strain evidence="11">CBS 101740 / IMI 381727 / IBT 21946</strain>
    </source>
</reference>
<dbReference type="InterPro" id="IPR000109">
    <property type="entry name" value="POT_fam"/>
</dbReference>
<keyword evidence="11" id="KW-1185">Reference proteome</keyword>
<gene>
    <name evidence="10" type="ORF">ASPBRDRAFT_70074</name>
</gene>
<dbReference type="InterPro" id="IPR036259">
    <property type="entry name" value="MFS_trans_sf"/>
</dbReference>
<keyword evidence="4 7" id="KW-0812">Transmembrane</keyword>
<dbReference type="Pfam" id="PF00854">
    <property type="entry name" value="PTR2"/>
    <property type="match status" value="1"/>
</dbReference>
<dbReference type="InterPro" id="IPR018456">
    <property type="entry name" value="PTR2_symporter_CS"/>
</dbReference>
<evidence type="ECO:0000256" key="2">
    <source>
        <dbReference type="ARBA" id="ARBA00005982"/>
    </source>
</evidence>
<feature type="transmembrane region" description="Helical" evidence="9">
    <location>
        <begin position="266"/>
        <end position="288"/>
    </location>
</feature>
<dbReference type="PROSITE" id="PS01023">
    <property type="entry name" value="PTR2_2"/>
    <property type="match status" value="1"/>
</dbReference>
<evidence type="ECO:0000313" key="11">
    <source>
        <dbReference type="Proteomes" id="UP000184499"/>
    </source>
</evidence>
<feature type="transmembrane region" description="Helical" evidence="9">
    <location>
        <begin position="593"/>
        <end position="613"/>
    </location>
</feature>
<feature type="transmembrane region" description="Helical" evidence="9">
    <location>
        <begin position="182"/>
        <end position="202"/>
    </location>
</feature>
<evidence type="ECO:0000256" key="3">
    <source>
        <dbReference type="ARBA" id="ARBA00022448"/>
    </source>
</evidence>
<dbReference type="VEuPathDB" id="FungiDB:ASPBRDRAFT_70074"/>
<feature type="compositionally biased region" description="Basic and acidic residues" evidence="8">
    <location>
        <begin position="20"/>
        <end position="34"/>
    </location>
</feature>
<proteinExistence type="inferred from homology"/>
<comment type="subcellular location">
    <subcellularLocation>
        <location evidence="1 7">Membrane</location>
        <topology evidence="1 7">Multi-pass membrane protein</topology>
    </subcellularLocation>
</comment>
<keyword evidence="3 7" id="KW-0813">Transport</keyword>
<feature type="region of interest" description="Disordered" evidence="8">
    <location>
        <begin position="627"/>
        <end position="646"/>
    </location>
</feature>
<evidence type="ECO:0000256" key="8">
    <source>
        <dbReference type="SAM" id="MobiDB-lite"/>
    </source>
</evidence>
<dbReference type="GO" id="GO:0071916">
    <property type="term" value="F:dipeptide transmembrane transporter activity"/>
    <property type="evidence" value="ECO:0007669"/>
    <property type="project" value="UniProtKB-ARBA"/>
</dbReference>
<dbReference type="OrthoDB" id="8904098at2759"/>
<dbReference type="GeneID" id="93581542"/>
<evidence type="ECO:0008006" key="12">
    <source>
        <dbReference type="Google" id="ProtNLM"/>
    </source>
</evidence>
<dbReference type="RefSeq" id="XP_067473231.1">
    <property type="nucleotide sequence ID" value="XM_067629055.1"/>
</dbReference>
<dbReference type="OMA" id="DSYMGNV"/>
<dbReference type="SUPFAM" id="SSF103473">
    <property type="entry name" value="MFS general substrate transporter"/>
    <property type="match status" value="1"/>
</dbReference>
<evidence type="ECO:0000256" key="1">
    <source>
        <dbReference type="ARBA" id="ARBA00004141"/>
    </source>
</evidence>
<evidence type="ECO:0000256" key="5">
    <source>
        <dbReference type="ARBA" id="ARBA00022989"/>
    </source>
</evidence>
<organism evidence="10 11">
    <name type="scientific">Aspergillus brasiliensis (strain CBS 101740 / IMI 381727 / IBT 21946)</name>
    <dbReference type="NCBI Taxonomy" id="767769"/>
    <lineage>
        <taxon>Eukaryota</taxon>
        <taxon>Fungi</taxon>
        <taxon>Dikarya</taxon>
        <taxon>Ascomycota</taxon>
        <taxon>Pezizomycotina</taxon>
        <taxon>Eurotiomycetes</taxon>
        <taxon>Eurotiomycetidae</taxon>
        <taxon>Eurotiales</taxon>
        <taxon>Aspergillaceae</taxon>
        <taxon>Aspergillus</taxon>
        <taxon>Aspergillus subgen. Circumdati</taxon>
    </lineage>
</organism>
<comment type="similarity">
    <text evidence="2 7">Belongs to the major facilitator superfamily. Proton-dependent oligopeptide transporter (POT/PTR) (TC 2.A.17) family.</text>
</comment>
<feature type="transmembrane region" description="Helical" evidence="9">
    <location>
        <begin position="208"/>
        <end position="227"/>
    </location>
</feature>
<keyword evidence="6 9" id="KW-0472">Membrane</keyword>
<evidence type="ECO:0000256" key="7">
    <source>
        <dbReference type="RuleBase" id="RU003755"/>
    </source>
</evidence>
<evidence type="ECO:0000313" key="10">
    <source>
        <dbReference type="EMBL" id="OJJ65981.1"/>
    </source>
</evidence>
<dbReference type="FunFam" id="1.20.1250.20:FF:000085">
    <property type="entry name" value="MFS peptide transporter Ptr2"/>
    <property type="match status" value="1"/>
</dbReference>
<accession>A0A1L9U2S7</accession>
<feature type="transmembrane region" description="Helical" evidence="9">
    <location>
        <begin position="565"/>
        <end position="587"/>
    </location>
</feature>
<protein>
    <recommendedName>
        <fullName evidence="12">Major facilitator superfamily (MFS) profile domain-containing protein</fullName>
    </recommendedName>
</protein>